<proteinExistence type="inferred from homology"/>
<sequence>MSEQSQFKNPGTLGLVSLFGRVAFAALTRLVSYPFRSVRSQSLHKDVLNGALRAMLDRITIAQVRYLNPPTTNGYLDFCKAKNWTPNTLEVKEKDLTAVAHWVGDPDAKYVMLYCHGGGYATPASGGHFRYLDRLVEDMNKDAASPSLAVLILAYALLPDGKYPTQLREAAAVLSHLVNVQGRSPSTIILAGDSAGANIVMSLLSHLLHPHPAIQSIQLQQPLCGAFLISPWVSFRTDYPSMKKNQYLDLLSQSMLRRWAAMFLGKANPSNPELDPSSVSGDAYTEPSSNPSSWWIGLPGLLSSAFVWTGGDEVFLDSIRELENSMKKGWADSGARSDALVFMETAHEPHIGPITDIMIKSKEFKTEQQEAINAWIKSRIFEH</sequence>
<dbReference type="AlphaFoldDB" id="A0A2T2NIF9"/>
<evidence type="ECO:0000313" key="6">
    <source>
        <dbReference type="Proteomes" id="UP000240883"/>
    </source>
</evidence>
<keyword evidence="2 5" id="KW-0378">Hydrolase</keyword>
<evidence type="ECO:0000256" key="3">
    <source>
        <dbReference type="PROSITE-ProRule" id="PRU10038"/>
    </source>
</evidence>
<name>A0A2T2NIF9_CORCC</name>
<protein>
    <submittedName>
        <fullName evidence="5">Alpha/beta-hydrolase</fullName>
    </submittedName>
</protein>
<gene>
    <name evidence="5" type="ORF">BS50DRAFT_601680</name>
</gene>
<accession>A0A2T2NIF9</accession>
<dbReference type="InterPro" id="IPR029058">
    <property type="entry name" value="AB_hydrolase_fold"/>
</dbReference>
<reference evidence="5 6" key="1">
    <citation type="journal article" date="2018" name="Front. Microbiol.">
        <title>Genome-Wide Analysis of Corynespora cassiicola Leaf Fall Disease Putative Effectors.</title>
        <authorList>
            <person name="Lopez D."/>
            <person name="Ribeiro S."/>
            <person name="Label P."/>
            <person name="Fumanal B."/>
            <person name="Venisse J.S."/>
            <person name="Kohler A."/>
            <person name="de Oliveira R.R."/>
            <person name="Labutti K."/>
            <person name="Lipzen A."/>
            <person name="Lail K."/>
            <person name="Bauer D."/>
            <person name="Ohm R.A."/>
            <person name="Barry K.W."/>
            <person name="Spatafora J."/>
            <person name="Grigoriev I.V."/>
            <person name="Martin F.M."/>
            <person name="Pujade-Renaud V."/>
        </authorList>
    </citation>
    <scope>NUCLEOTIDE SEQUENCE [LARGE SCALE GENOMIC DNA]</scope>
    <source>
        <strain evidence="5 6">Philippines</strain>
    </source>
</reference>
<dbReference type="PANTHER" id="PTHR48081">
    <property type="entry name" value="AB HYDROLASE SUPERFAMILY PROTEIN C4A8.06C"/>
    <property type="match status" value="1"/>
</dbReference>
<dbReference type="SUPFAM" id="SSF53474">
    <property type="entry name" value="alpha/beta-Hydrolases"/>
    <property type="match status" value="1"/>
</dbReference>
<dbReference type="OrthoDB" id="2152029at2759"/>
<dbReference type="Gene3D" id="3.40.50.1820">
    <property type="entry name" value="alpha/beta hydrolase"/>
    <property type="match status" value="1"/>
</dbReference>
<dbReference type="Pfam" id="PF07859">
    <property type="entry name" value="Abhydrolase_3"/>
    <property type="match status" value="1"/>
</dbReference>
<dbReference type="InterPro" id="IPR050300">
    <property type="entry name" value="GDXG_lipolytic_enzyme"/>
</dbReference>
<dbReference type="STRING" id="1448308.A0A2T2NIF9"/>
<dbReference type="PANTHER" id="PTHR48081:SF31">
    <property type="entry name" value="STERYL ACETYL HYDROLASE MUG81-RELATED"/>
    <property type="match status" value="1"/>
</dbReference>
<comment type="similarity">
    <text evidence="1">Belongs to the 'GDXG' lipolytic enzyme family.</text>
</comment>
<evidence type="ECO:0000313" key="5">
    <source>
        <dbReference type="EMBL" id="PSN65225.1"/>
    </source>
</evidence>
<keyword evidence="6" id="KW-1185">Reference proteome</keyword>
<feature type="domain" description="Alpha/beta hydrolase fold-3" evidence="4">
    <location>
        <begin position="112"/>
        <end position="328"/>
    </location>
</feature>
<evidence type="ECO:0000256" key="2">
    <source>
        <dbReference type="ARBA" id="ARBA00022801"/>
    </source>
</evidence>
<dbReference type="Proteomes" id="UP000240883">
    <property type="component" value="Unassembled WGS sequence"/>
</dbReference>
<dbReference type="EMBL" id="KZ678137">
    <property type="protein sequence ID" value="PSN65225.1"/>
    <property type="molecule type" value="Genomic_DNA"/>
</dbReference>
<dbReference type="GO" id="GO:0016787">
    <property type="term" value="F:hydrolase activity"/>
    <property type="evidence" value="ECO:0007669"/>
    <property type="project" value="UniProtKB-KW"/>
</dbReference>
<dbReference type="PROSITE" id="PS01174">
    <property type="entry name" value="LIPASE_GDXG_SER"/>
    <property type="match status" value="1"/>
</dbReference>
<evidence type="ECO:0000259" key="4">
    <source>
        <dbReference type="Pfam" id="PF07859"/>
    </source>
</evidence>
<evidence type="ECO:0000256" key="1">
    <source>
        <dbReference type="ARBA" id="ARBA00010515"/>
    </source>
</evidence>
<feature type="active site" evidence="3">
    <location>
        <position position="194"/>
    </location>
</feature>
<dbReference type="InterPro" id="IPR013094">
    <property type="entry name" value="AB_hydrolase_3"/>
</dbReference>
<organism evidence="5 6">
    <name type="scientific">Corynespora cassiicola Philippines</name>
    <dbReference type="NCBI Taxonomy" id="1448308"/>
    <lineage>
        <taxon>Eukaryota</taxon>
        <taxon>Fungi</taxon>
        <taxon>Dikarya</taxon>
        <taxon>Ascomycota</taxon>
        <taxon>Pezizomycotina</taxon>
        <taxon>Dothideomycetes</taxon>
        <taxon>Pleosporomycetidae</taxon>
        <taxon>Pleosporales</taxon>
        <taxon>Corynesporascaceae</taxon>
        <taxon>Corynespora</taxon>
    </lineage>
</organism>
<dbReference type="InterPro" id="IPR033140">
    <property type="entry name" value="Lipase_GDXG_put_SER_AS"/>
</dbReference>